<reference evidence="2 3" key="1">
    <citation type="submission" date="2018-05" db="EMBL/GenBank/DDBJ databases">
        <title>Genomic Encyclopedia of Type Strains, Phase IV (KMG-IV): sequencing the most valuable type-strain genomes for metagenomic binning, comparative biology and taxonomic classification.</title>
        <authorList>
            <person name="Goeker M."/>
        </authorList>
    </citation>
    <scope>NUCLEOTIDE SEQUENCE [LARGE SCALE GENOMIC DNA]</scope>
    <source>
        <strain evidence="2 3">DSM 16791</strain>
    </source>
</reference>
<keyword evidence="3" id="KW-1185">Reference proteome</keyword>
<feature type="transmembrane region" description="Helical" evidence="1">
    <location>
        <begin position="145"/>
        <end position="165"/>
    </location>
</feature>
<feature type="transmembrane region" description="Helical" evidence="1">
    <location>
        <begin position="279"/>
        <end position="301"/>
    </location>
</feature>
<evidence type="ECO:0000313" key="2">
    <source>
        <dbReference type="EMBL" id="PWV98770.1"/>
    </source>
</evidence>
<dbReference type="PANTHER" id="PTHR36840">
    <property type="entry name" value="BLL5714 PROTEIN"/>
    <property type="match status" value="1"/>
</dbReference>
<feature type="transmembrane region" description="Helical" evidence="1">
    <location>
        <begin position="113"/>
        <end position="133"/>
    </location>
</feature>
<dbReference type="RefSeq" id="WP_110033411.1">
    <property type="nucleotide sequence ID" value="NZ_QGTR01000004.1"/>
</dbReference>
<proteinExistence type="predicted"/>
<comment type="caution">
    <text evidence="2">The sequence shown here is derived from an EMBL/GenBank/DDBJ whole genome shotgun (WGS) entry which is preliminary data.</text>
</comment>
<feature type="transmembrane region" description="Helical" evidence="1">
    <location>
        <begin position="54"/>
        <end position="72"/>
    </location>
</feature>
<feature type="transmembrane region" description="Helical" evidence="1">
    <location>
        <begin position="84"/>
        <end position="107"/>
    </location>
</feature>
<dbReference type="PANTHER" id="PTHR36840:SF1">
    <property type="entry name" value="BLL5714 PROTEIN"/>
    <property type="match status" value="1"/>
</dbReference>
<keyword evidence="1" id="KW-0812">Transmembrane</keyword>
<keyword evidence="1" id="KW-1133">Transmembrane helix</keyword>
<evidence type="ECO:0000256" key="1">
    <source>
        <dbReference type="SAM" id="Phobius"/>
    </source>
</evidence>
<dbReference type="Pfam" id="PF06772">
    <property type="entry name" value="LtrA"/>
    <property type="match status" value="1"/>
</dbReference>
<gene>
    <name evidence="2" type="ORF">DFR52_10459</name>
</gene>
<accession>A0A317PHA8</accession>
<feature type="transmembrane region" description="Helical" evidence="1">
    <location>
        <begin position="210"/>
        <end position="231"/>
    </location>
</feature>
<dbReference type="InterPro" id="IPR010640">
    <property type="entry name" value="Low_temperature_requirement_A"/>
</dbReference>
<protein>
    <submittedName>
        <fullName evidence="2">Low temperature requirement protein LtrA</fullName>
    </submittedName>
</protein>
<organism evidence="2 3">
    <name type="scientific">Hoeflea marina</name>
    <dbReference type="NCBI Taxonomy" id="274592"/>
    <lineage>
        <taxon>Bacteria</taxon>
        <taxon>Pseudomonadati</taxon>
        <taxon>Pseudomonadota</taxon>
        <taxon>Alphaproteobacteria</taxon>
        <taxon>Hyphomicrobiales</taxon>
        <taxon>Rhizobiaceae</taxon>
        <taxon>Hoeflea</taxon>
    </lineage>
</organism>
<feature type="transmembrane region" description="Helical" evidence="1">
    <location>
        <begin position="21"/>
        <end position="42"/>
    </location>
</feature>
<sequence length="380" mass="41390">MTFFYRPLTARSPGDAHRASTPLELLFDLVSVIAIAAAAVGLHHGIAEAHTAEAVITFLMAFFAIWWAWMNFTWFSSAYDNDDGLFRLLTMLIMAGSLVMAAGIGSLFKSGDLTMVVVGYVVMRLGMVALWVRAARHDLQRRATAITYALGISLVQVFWVALLLFQPLEPVFVYGAFVLGAALELAVPAIAERKAATTWHRHHIIERYGLLTIIVLGETLLAGAMSLQQVASGMTDIAFVHIALSSLVIVFSMWWLYFSREEHLQTNDLNRALTWGYGHFVIFAAGAAVGAGFAVLVDVIAGHAKVSLLVGDYAVGIPVAIYMLGLWFVRDRFCLNGSAKFVLPVFALLVLLAPLTPVALEGIAAVTALSVVVRNYMVRS</sequence>
<feature type="transmembrane region" description="Helical" evidence="1">
    <location>
        <begin position="171"/>
        <end position="190"/>
    </location>
</feature>
<dbReference type="AlphaFoldDB" id="A0A317PHA8"/>
<keyword evidence="1" id="KW-0472">Membrane</keyword>
<feature type="transmembrane region" description="Helical" evidence="1">
    <location>
        <begin position="313"/>
        <end position="329"/>
    </location>
</feature>
<dbReference type="Proteomes" id="UP000246352">
    <property type="component" value="Unassembled WGS sequence"/>
</dbReference>
<evidence type="ECO:0000313" key="3">
    <source>
        <dbReference type="Proteomes" id="UP000246352"/>
    </source>
</evidence>
<feature type="transmembrane region" description="Helical" evidence="1">
    <location>
        <begin position="237"/>
        <end position="258"/>
    </location>
</feature>
<feature type="transmembrane region" description="Helical" evidence="1">
    <location>
        <begin position="341"/>
        <end position="373"/>
    </location>
</feature>
<name>A0A317PHA8_9HYPH</name>
<dbReference type="EMBL" id="QGTR01000004">
    <property type="protein sequence ID" value="PWV98770.1"/>
    <property type="molecule type" value="Genomic_DNA"/>
</dbReference>
<dbReference type="OrthoDB" id="7698234at2"/>